<evidence type="ECO:0000256" key="13">
    <source>
        <dbReference type="ARBA" id="ARBA00022786"/>
    </source>
</evidence>
<evidence type="ECO:0000256" key="4">
    <source>
        <dbReference type="ARBA" id="ARBA00022475"/>
    </source>
</evidence>
<dbReference type="CDD" id="cd14066">
    <property type="entry name" value="STKc_IRAK"/>
    <property type="match status" value="1"/>
</dbReference>
<evidence type="ECO:0000256" key="20">
    <source>
        <dbReference type="ARBA" id="ARBA00047899"/>
    </source>
</evidence>
<evidence type="ECO:0000313" key="25">
    <source>
        <dbReference type="EMBL" id="KAK7271321.1"/>
    </source>
</evidence>
<dbReference type="EMBL" id="JAYKXN010000007">
    <property type="protein sequence ID" value="KAK7271321.1"/>
    <property type="molecule type" value="Genomic_DNA"/>
</dbReference>
<dbReference type="AlphaFoldDB" id="A0AAN9FBY1"/>
<dbReference type="Pfam" id="PF12483">
    <property type="entry name" value="GIDE"/>
    <property type="match status" value="1"/>
</dbReference>
<evidence type="ECO:0000256" key="11">
    <source>
        <dbReference type="ARBA" id="ARBA00022771"/>
    </source>
</evidence>
<keyword evidence="15" id="KW-0067">ATP-binding</keyword>
<evidence type="ECO:0000313" key="26">
    <source>
        <dbReference type="Proteomes" id="UP001359559"/>
    </source>
</evidence>
<keyword evidence="10" id="KW-0547">Nucleotide-binding</keyword>
<dbReference type="Gene3D" id="1.10.510.10">
    <property type="entry name" value="Transferase(Phosphotransferase) domain 1"/>
    <property type="match status" value="1"/>
</dbReference>
<keyword evidence="9" id="KW-0732">Signal</keyword>
<dbReference type="SUPFAM" id="SSF51110">
    <property type="entry name" value="alpha-D-mannose-specific plant lectins"/>
    <property type="match status" value="1"/>
</dbReference>
<dbReference type="Gene3D" id="2.90.10.10">
    <property type="entry name" value="Bulb-type lectin domain"/>
    <property type="match status" value="1"/>
</dbReference>
<dbReference type="GO" id="GO:0016567">
    <property type="term" value="P:protein ubiquitination"/>
    <property type="evidence" value="ECO:0007669"/>
    <property type="project" value="InterPro"/>
</dbReference>
<dbReference type="InterPro" id="IPR008271">
    <property type="entry name" value="Ser/Thr_kinase_AS"/>
</dbReference>
<dbReference type="FunFam" id="1.10.510.10:FF:000060">
    <property type="entry name" value="G-type lectin S-receptor-like serine/threonine-protein kinase"/>
    <property type="match status" value="1"/>
</dbReference>
<dbReference type="PANTHER" id="PTHR27002:SF1087">
    <property type="entry name" value="PROTEIN KINASE DOMAIN-CONTAINING PROTEIN"/>
    <property type="match status" value="1"/>
</dbReference>
<sequence length="1049" mass="117192">MATITIVCGGISYCLSAVALYLFGWNYARTMKILKSVTRVNQFQELAQLLVDENLPLIVAISGRVGSESPINCKLSGLRGVLVEESEELHFLKLKDVDSRIQDSSFQLSKMGKEVPWYLEDATDRVHVIGARGATGFVLPVIRKVFDVSDESLVHETLDGPKRLGCERIERVLPIGTPLTVVGEAAIDHYTGTIQIQRPSRGPFYVSPRTIDQLIARLGKLERLYKGACWCMVIFGSCILALQLILEIPRRQRRYISPTILVISAGEPDTIGRALAAAAERAQQDSEASVDNLPDYSERIPQSISERIQRQRRAPAVTSEGTRQDNEGVNAFVPLHTVRAYVLLYDLLFTRKSLSIMPARNTAEMMSHIVADAKIAAIVVFSWLCLLATTTYAEVSSILKPGEKFDHSSILCSPMHKFCLKFSVLEFDPSHTYLTVRNTHTPTGYTDWIANRNDPIDNDSGFLTLTHSGALTIITGEVGSPTTLYSPVVPTKRNVAVTLLDSGNLILGEYDASGTMKHVMWQSFDHPSDVLLPGSFALEWEPRKGELVIKRKGKIYWTSGVLRNNKFENIPEHLQLTYEYKIVSNEDEETFSYASHNGPSQWVLFSNGNLQDTESGDIAQAQNCYGYKTKGGCEIWDEQPMCRHSGDTYEVQSGYFGTPSSGGNVSFAEDKNITLAEIDCRDMCWSNCSCVGFTTYFPNQTGCTYYYGAWIPTIVKYDGLSVNILLCISHGSYKQLLIENKLGEGGFGPVYKGLLPQGEEIAIKRLSKGSGQGVTEFKNELTLISELQHMNLVQLLGCCIHGDERMLIYEYMPNKSLDYFLFDSTQSKMLNWRKRFNIIEGIAQGLLYLHKYSRLRVVHRDLKASNILLDANMNPKVSDFGLARIFTQEESDINTKKIVGTYGYMSPEYAMEGIFSIKSDVYAFGVLVLEIISGRRNNAEWPLNLLGHAWELWKQGQALELVDPSLEESFVPDEALRCIHVGLICVEENAADRPTMSEIIPMLTCEIAAFPLPRRPAFFRGRKLGEEYSSNDNGAYSVNGLTISYIGAR</sequence>
<keyword evidence="5" id="KW-0723">Serine/threonine-protein kinase</keyword>
<reference evidence="25 26" key="1">
    <citation type="submission" date="2024-01" db="EMBL/GenBank/DDBJ databases">
        <title>The genomes of 5 underutilized Papilionoideae crops provide insights into root nodulation and disease resistance.</title>
        <authorList>
            <person name="Yuan L."/>
        </authorList>
    </citation>
    <scope>NUCLEOTIDE SEQUENCE [LARGE SCALE GENOMIC DNA]</scope>
    <source>
        <strain evidence="25">LY-2023</strain>
        <tissue evidence="25">Leaf</tissue>
    </source>
</reference>
<evidence type="ECO:0000256" key="10">
    <source>
        <dbReference type="ARBA" id="ARBA00022741"/>
    </source>
</evidence>
<evidence type="ECO:0000256" key="21">
    <source>
        <dbReference type="ARBA" id="ARBA00048679"/>
    </source>
</evidence>
<keyword evidence="8" id="KW-0479">Metal-binding</keyword>
<dbReference type="GO" id="GO:0004674">
    <property type="term" value="F:protein serine/threonine kinase activity"/>
    <property type="evidence" value="ECO:0007669"/>
    <property type="project" value="UniProtKB-KW"/>
</dbReference>
<comment type="subcellular location">
    <subcellularLocation>
        <location evidence="3">Cell membrane</location>
        <topology evidence="3">Single-pass type I membrane protein</topology>
    </subcellularLocation>
    <subcellularLocation>
        <location evidence="2">Membrane</location>
        <topology evidence="2">Multi-pass membrane protein</topology>
    </subcellularLocation>
</comment>
<protein>
    <submittedName>
        <fullName evidence="25">Uncharacterized protein</fullName>
    </submittedName>
</protein>
<dbReference type="Pfam" id="PF01453">
    <property type="entry name" value="B_lectin"/>
    <property type="match status" value="1"/>
</dbReference>
<keyword evidence="18" id="KW-1015">Disulfide bond</keyword>
<dbReference type="GO" id="GO:0061630">
    <property type="term" value="F:ubiquitin protein ligase activity"/>
    <property type="evidence" value="ECO:0007669"/>
    <property type="project" value="UniProtKB-EC"/>
</dbReference>
<comment type="catalytic activity">
    <reaction evidence="1">
        <text>S-ubiquitinyl-[E2 ubiquitin-conjugating enzyme]-L-cysteine + [acceptor protein]-L-lysine = [E2 ubiquitin-conjugating enzyme]-L-cysteine + N(6)-ubiquitinyl-[acceptor protein]-L-lysine.</text>
        <dbReference type="EC" id="2.3.2.27"/>
    </reaction>
</comment>
<feature type="domain" description="Protein kinase" evidence="23">
    <location>
        <begin position="736"/>
        <end position="1003"/>
    </location>
</feature>
<dbReference type="InterPro" id="IPR011009">
    <property type="entry name" value="Kinase-like_dom_sf"/>
</dbReference>
<dbReference type="GO" id="GO:0005524">
    <property type="term" value="F:ATP binding"/>
    <property type="evidence" value="ECO:0007669"/>
    <property type="project" value="UniProtKB-KW"/>
</dbReference>
<dbReference type="FunFam" id="3.30.200.20:FF:000924">
    <property type="entry name" value="Uncharacterized protein"/>
    <property type="match status" value="1"/>
</dbReference>
<dbReference type="PROSITE" id="PS50927">
    <property type="entry name" value="BULB_LECTIN"/>
    <property type="match status" value="1"/>
</dbReference>
<dbReference type="SUPFAM" id="SSF56112">
    <property type="entry name" value="Protein kinase-like (PK-like)"/>
    <property type="match status" value="1"/>
</dbReference>
<keyword evidence="7 22" id="KW-0812">Transmembrane</keyword>
<keyword evidence="26" id="KW-1185">Reference proteome</keyword>
<accession>A0AAN9FBY1</accession>
<dbReference type="Pfam" id="PF07714">
    <property type="entry name" value="PK_Tyr_Ser-Thr"/>
    <property type="match status" value="1"/>
</dbReference>
<dbReference type="Gene3D" id="3.30.200.20">
    <property type="entry name" value="Phosphorylase Kinase, domain 1"/>
    <property type="match status" value="1"/>
</dbReference>
<comment type="caution">
    <text evidence="25">The sequence shown here is derived from an EMBL/GenBank/DDBJ whole genome shotgun (WGS) entry which is preliminary data.</text>
</comment>
<feature type="domain" description="Bulb-type lectin" evidence="24">
    <location>
        <begin position="396"/>
        <end position="520"/>
    </location>
</feature>
<keyword evidence="17 22" id="KW-0472">Membrane</keyword>
<dbReference type="InterPro" id="IPR001480">
    <property type="entry name" value="Bulb-type_lectin_dom"/>
</dbReference>
<keyword evidence="11" id="KW-0863">Zinc-finger</keyword>
<evidence type="ECO:0000256" key="16">
    <source>
        <dbReference type="ARBA" id="ARBA00022989"/>
    </source>
</evidence>
<evidence type="ECO:0000256" key="7">
    <source>
        <dbReference type="ARBA" id="ARBA00022692"/>
    </source>
</evidence>
<evidence type="ECO:0000256" key="14">
    <source>
        <dbReference type="ARBA" id="ARBA00022833"/>
    </source>
</evidence>
<keyword evidence="16 22" id="KW-1133">Transmembrane helix</keyword>
<keyword evidence="14" id="KW-0862">Zinc</keyword>
<evidence type="ECO:0000256" key="22">
    <source>
        <dbReference type="SAM" id="Phobius"/>
    </source>
</evidence>
<dbReference type="PROSITE" id="PS50011">
    <property type="entry name" value="PROTEIN_KINASE_DOM"/>
    <property type="match status" value="1"/>
</dbReference>
<dbReference type="Proteomes" id="UP001359559">
    <property type="component" value="Unassembled WGS sequence"/>
</dbReference>
<keyword evidence="13" id="KW-0833">Ubl conjugation pathway</keyword>
<evidence type="ECO:0000256" key="18">
    <source>
        <dbReference type="ARBA" id="ARBA00023157"/>
    </source>
</evidence>
<keyword evidence="12" id="KW-0418">Kinase</keyword>
<name>A0AAN9FBY1_CLITE</name>
<comment type="catalytic activity">
    <reaction evidence="20">
        <text>L-threonyl-[protein] + ATP = O-phospho-L-threonyl-[protein] + ADP + H(+)</text>
        <dbReference type="Rhea" id="RHEA:46608"/>
        <dbReference type="Rhea" id="RHEA-COMP:11060"/>
        <dbReference type="Rhea" id="RHEA-COMP:11605"/>
        <dbReference type="ChEBI" id="CHEBI:15378"/>
        <dbReference type="ChEBI" id="CHEBI:30013"/>
        <dbReference type="ChEBI" id="CHEBI:30616"/>
        <dbReference type="ChEBI" id="CHEBI:61977"/>
        <dbReference type="ChEBI" id="CHEBI:456216"/>
        <dbReference type="EC" id="2.7.11.1"/>
    </reaction>
</comment>
<keyword evidence="6" id="KW-0808">Transferase</keyword>
<evidence type="ECO:0000256" key="6">
    <source>
        <dbReference type="ARBA" id="ARBA00022679"/>
    </source>
</evidence>
<dbReference type="InterPro" id="IPR036426">
    <property type="entry name" value="Bulb-type_lectin_dom_sf"/>
</dbReference>
<evidence type="ECO:0000259" key="24">
    <source>
        <dbReference type="PROSITE" id="PS50927"/>
    </source>
</evidence>
<dbReference type="InterPro" id="IPR000719">
    <property type="entry name" value="Prot_kinase_dom"/>
</dbReference>
<evidence type="ECO:0000256" key="8">
    <source>
        <dbReference type="ARBA" id="ARBA00022723"/>
    </source>
</evidence>
<dbReference type="GO" id="GO:0005886">
    <property type="term" value="C:plasma membrane"/>
    <property type="evidence" value="ECO:0007669"/>
    <property type="project" value="UniProtKB-SubCell"/>
</dbReference>
<comment type="catalytic activity">
    <reaction evidence="21">
        <text>L-seryl-[protein] + ATP = O-phospho-L-seryl-[protein] + ADP + H(+)</text>
        <dbReference type="Rhea" id="RHEA:17989"/>
        <dbReference type="Rhea" id="RHEA-COMP:9863"/>
        <dbReference type="Rhea" id="RHEA-COMP:11604"/>
        <dbReference type="ChEBI" id="CHEBI:15378"/>
        <dbReference type="ChEBI" id="CHEBI:29999"/>
        <dbReference type="ChEBI" id="CHEBI:30616"/>
        <dbReference type="ChEBI" id="CHEBI:83421"/>
        <dbReference type="ChEBI" id="CHEBI:456216"/>
        <dbReference type="EC" id="2.7.11.1"/>
    </reaction>
</comment>
<evidence type="ECO:0000256" key="15">
    <source>
        <dbReference type="ARBA" id="ARBA00022840"/>
    </source>
</evidence>
<dbReference type="SMART" id="SM00108">
    <property type="entry name" value="B_lectin"/>
    <property type="match status" value="1"/>
</dbReference>
<evidence type="ECO:0000256" key="9">
    <source>
        <dbReference type="ARBA" id="ARBA00022729"/>
    </source>
</evidence>
<feature type="transmembrane region" description="Helical" evidence="22">
    <location>
        <begin position="227"/>
        <end position="246"/>
    </location>
</feature>
<dbReference type="PROSITE" id="PS00108">
    <property type="entry name" value="PROTEIN_KINASE_ST"/>
    <property type="match status" value="1"/>
</dbReference>
<evidence type="ECO:0000256" key="19">
    <source>
        <dbReference type="ARBA" id="ARBA00023180"/>
    </source>
</evidence>
<dbReference type="PANTHER" id="PTHR27002">
    <property type="entry name" value="RECEPTOR-LIKE SERINE/THREONINE-PROTEIN KINASE SD1-8"/>
    <property type="match status" value="1"/>
</dbReference>
<keyword evidence="4" id="KW-1003">Cell membrane</keyword>
<evidence type="ECO:0000256" key="12">
    <source>
        <dbReference type="ARBA" id="ARBA00022777"/>
    </source>
</evidence>
<dbReference type="InterPro" id="IPR001245">
    <property type="entry name" value="Ser-Thr/Tyr_kinase_cat_dom"/>
</dbReference>
<evidence type="ECO:0000256" key="3">
    <source>
        <dbReference type="ARBA" id="ARBA00004251"/>
    </source>
</evidence>
<feature type="transmembrane region" description="Helical" evidence="22">
    <location>
        <begin position="6"/>
        <end position="25"/>
    </location>
</feature>
<evidence type="ECO:0000256" key="17">
    <source>
        <dbReference type="ARBA" id="ARBA00023136"/>
    </source>
</evidence>
<dbReference type="GO" id="GO:0008270">
    <property type="term" value="F:zinc ion binding"/>
    <property type="evidence" value="ECO:0007669"/>
    <property type="project" value="UniProtKB-KW"/>
</dbReference>
<evidence type="ECO:0000256" key="5">
    <source>
        <dbReference type="ARBA" id="ARBA00022527"/>
    </source>
</evidence>
<gene>
    <name evidence="25" type="ORF">RJT34_27117</name>
</gene>
<proteinExistence type="predicted"/>
<keyword evidence="19" id="KW-0325">Glycoprotein</keyword>
<organism evidence="25 26">
    <name type="scientific">Clitoria ternatea</name>
    <name type="common">Butterfly pea</name>
    <dbReference type="NCBI Taxonomy" id="43366"/>
    <lineage>
        <taxon>Eukaryota</taxon>
        <taxon>Viridiplantae</taxon>
        <taxon>Streptophyta</taxon>
        <taxon>Embryophyta</taxon>
        <taxon>Tracheophyta</taxon>
        <taxon>Spermatophyta</taxon>
        <taxon>Magnoliopsida</taxon>
        <taxon>eudicotyledons</taxon>
        <taxon>Gunneridae</taxon>
        <taxon>Pentapetalae</taxon>
        <taxon>rosids</taxon>
        <taxon>fabids</taxon>
        <taxon>Fabales</taxon>
        <taxon>Fabaceae</taxon>
        <taxon>Papilionoideae</taxon>
        <taxon>50 kb inversion clade</taxon>
        <taxon>NPAAA clade</taxon>
        <taxon>indigoferoid/millettioid clade</taxon>
        <taxon>Phaseoleae</taxon>
        <taxon>Clitoria</taxon>
    </lineage>
</organism>
<evidence type="ECO:0000259" key="23">
    <source>
        <dbReference type="PROSITE" id="PS50011"/>
    </source>
</evidence>
<evidence type="ECO:0000256" key="2">
    <source>
        <dbReference type="ARBA" id="ARBA00004141"/>
    </source>
</evidence>
<dbReference type="InterPro" id="IPR022170">
    <property type="entry name" value="MUL1-like"/>
</dbReference>
<dbReference type="SMART" id="SM00220">
    <property type="entry name" value="S_TKc"/>
    <property type="match status" value="1"/>
</dbReference>
<evidence type="ECO:0000256" key="1">
    <source>
        <dbReference type="ARBA" id="ARBA00000900"/>
    </source>
</evidence>